<protein>
    <submittedName>
        <fullName evidence="10">ABC transporter, ATP-binding protein</fullName>
    </submittedName>
</protein>
<dbReference type="InterPro" id="IPR027417">
    <property type="entry name" value="P-loop_NTPase"/>
</dbReference>
<dbReference type="PANTHER" id="PTHR43553">
    <property type="entry name" value="HEAVY METAL TRANSPORTER"/>
    <property type="match status" value="1"/>
</dbReference>
<dbReference type="GO" id="GO:0005524">
    <property type="term" value="F:ATP binding"/>
    <property type="evidence" value="ECO:0007669"/>
    <property type="project" value="UniProtKB-KW"/>
</dbReference>
<evidence type="ECO:0000313" key="10">
    <source>
        <dbReference type="EMBL" id="KXB34530.1"/>
    </source>
</evidence>
<gene>
    <name evidence="10" type="ORF">HMPREF3187_01298</name>
</gene>
<keyword evidence="8" id="KW-0472">Membrane</keyword>
<feature type="domain" description="ABC transporter" evidence="9">
    <location>
        <begin position="9"/>
        <end position="245"/>
    </location>
</feature>
<name>A0A133XUB5_9LACT</name>
<evidence type="ECO:0000256" key="8">
    <source>
        <dbReference type="ARBA" id="ARBA00023136"/>
    </source>
</evidence>
<evidence type="ECO:0000256" key="5">
    <source>
        <dbReference type="ARBA" id="ARBA00022741"/>
    </source>
</evidence>
<dbReference type="RefSeq" id="WP_082715793.1">
    <property type="nucleotide sequence ID" value="NZ_JASOZP010000008.1"/>
</dbReference>
<evidence type="ECO:0000256" key="6">
    <source>
        <dbReference type="ARBA" id="ARBA00022840"/>
    </source>
</evidence>
<organism evidence="10 11">
    <name type="scientific">Aerococcus christensenii</name>
    <dbReference type="NCBI Taxonomy" id="87541"/>
    <lineage>
        <taxon>Bacteria</taxon>
        <taxon>Bacillati</taxon>
        <taxon>Bacillota</taxon>
        <taxon>Bacilli</taxon>
        <taxon>Lactobacillales</taxon>
        <taxon>Aerococcaceae</taxon>
        <taxon>Aerococcus</taxon>
    </lineage>
</organism>
<dbReference type="Pfam" id="PF00005">
    <property type="entry name" value="ABC_tran"/>
    <property type="match status" value="2"/>
</dbReference>
<evidence type="ECO:0000256" key="7">
    <source>
        <dbReference type="ARBA" id="ARBA00022967"/>
    </source>
</evidence>
<dbReference type="GO" id="GO:0042626">
    <property type="term" value="F:ATPase-coupled transmembrane transporter activity"/>
    <property type="evidence" value="ECO:0007669"/>
    <property type="project" value="TreeGrafter"/>
</dbReference>
<dbReference type="InterPro" id="IPR015856">
    <property type="entry name" value="ABC_transpr_CbiO/EcfA_su"/>
</dbReference>
<feature type="domain" description="ABC transporter" evidence="9">
    <location>
        <begin position="261"/>
        <end position="472"/>
    </location>
</feature>
<evidence type="ECO:0000256" key="2">
    <source>
        <dbReference type="ARBA" id="ARBA00005417"/>
    </source>
</evidence>
<dbReference type="Proteomes" id="UP000070422">
    <property type="component" value="Unassembled WGS sequence"/>
</dbReference>
<keyword evidence="4" id="KW-1003">Cell membrane</keyword>
<keyword evidence="6 10" id="KW-0067">ATP-binding</keyword>
<evidence type="ECO:0000256" key="4">
    <source>
        <dbReference type="ARBA" id="ARBA00022475"/>
    </source>
</evidence>
<keyword evidence="3" id="KW-0813">Transport</keyword>
<sequence>MMTTRNNGLVIQNLTFTKRKVTFLKNIQLQAQPGELVLLCGASGSGKSTLAAILSGYYPLHGGKLQVEELTWEGQNLADFSDKERLRQIAVSFQNARLSFCMNTLREELIFILENLLVPPSQMPQIIARYVEIHQLESYLDQPFSSLSGGELQRAAFCCLDIMDPGCYVLDEPFSNLDDDAIEFLQGLIQQRLAEGKTFLVIDHRLDLWQDAQRFYVLEDANLTSVTDFYSSTTQDLFFKAGLLGKSEPAPKIKSTTSPLLEAKDLTIRFHSSQGEKIILQDASFSFPKEKLIALCGQSGCGKSTLFKAILGQCSYQGTITYEDKDLKKVKPSTFFGEIGLVFQDPSLQFVTNRVLDEVLVGTSKEEEKRGRDLLEHYKLLNDKSRSPWTLSQGEQRRLAVICLLLHGQKLLLVDEPTYGQDWQNAAKLMAQLQDLCRHGVTCCFTSHDRRLVEAYADIELRMENKKVSVVS</sequence>
<dbReference type="SMART" id="SM00382">
    <property type="entry name" value="AAA"/>
    <property type="match status" value="2"/>
</dbReference>
<evidence type="ECO:0000313" key="11">
    <source>
        <dbReference type="Proteomes" id="UP000070422"/>
    </source>
</evidence>
<comment type="subcellular location">
    <subcellularLocation>
        <location evidence="1">Cell membrane</location>
        <topology evidence="1">Peripheral membrane protein</topology>
    </subcellularLocation>
</comment>
<dbReference type="EMBL" id="LSCQ01000074">
    <property type="protein sequence ID" value="KXB34530.1"/>
    <property type="molecule type" value="Genomic_DNA"/>
</dbReference>
<keyword evidence="7" id="KW-1278">Translocase</keyword>
<dbReference type="PROSITE" id="PS50893">
    <property type="entry name" value="ABC_TRANSPORTER_2"/>
    <property type="match status" value="2"/>
</dbReference>
<evidence type="ECO:0000256" key="1">
    <source>
        <dbReference type="ARBA" id="ARBA00004202"/>
    </source>
</evidence>
<dbReference type="InterPro" id="IPR050095">
    <property type="entry name" value="ECF_ABC_transporter_ATP-bd"/>
</dbReference>
<reference evidence="10 11" key="1">
    <citation type="submission" date="2016-01" db="EMBL/GenBank/DDBJ databases">
        <authorList>
            <person name="Oliw E.H."/>
        </authorList>
    </citation>
    <scope>NUCLEOTIDE SEQUENCE [LARGE SCALE GENOMIC DNA]</scope>
    <source>
        <strain evidence="10 11">KA00635</strain>
    </source>
</reference>
<dbReference type="OrthoDB" id="501320at2"/>
<dbReference type="SUPFAM" id="SSF52540">
    <property type="entry name" value="P-loop containing nucleoside triphosphate hydrolases"/>
    <property type="match status" value="2"/>
</dbReference>
<proteinExistence type="inferred from homology"/>
<evidence type="ECO:0000256" key="3">
    <source>
        <dbReference type="ARBA" id="ARBA00022448"/>
    </source>
</evidence>
<dbReference type="STRING" id="87541.AWM71_06145"/>
<evidence type="ECO:0000259" key="9">
    <source>
        <dbReference type="PROSITE" id="PS50893"/>
    </source>
</evidence>
<keyword evidence="5" id="KW-0547">Nucleotide-binding</keyword>
<dbReference type="GO" id="GO:0016887">
    <property type="term" value="F:ATP hydrolysis activity"/>
    <property type="evidence" value="ECO:0007669"/>
    <property type="project" value="InterPro"/>
</dbReference>
<dbReference type="CDD" id="cd03225">
    <property type="entry name" value="ABC_cobalt_CbiO_domain1"/>
    <property type="match status" value="2"/>
</dbReference>
<dbReference type="PATRIC" id="fig|87541.4.peg.1281"/>
<dbReference type="InterPro" id="IPR003593">
    <property type="entry name" value="AAA+_ATPase"/>
</dbReference>
<comment type="caution">
    <text evidence="10">The sequence shown here is derived from an EMBL/GenBank/DDBJ whole genome shotgun (WGS) entry which is preliminary data.</text>
</comment>
<dbReference type="InterPro" id="IPR017871">
    <property type="entry name" value="ABC_transporter-like_CS"/>
</dbReference>
<dbReference type="AlphaFoldDB" id="A0A133XUB5"/>
<comment type="similarity">
    <text evidence="2">Belongs to the ABC transporter superfamily.</text>
</comment>
<dbReference type="GO" id="GO:0043190">
    <property type="term" value="C:ATP-binding cassette (ABC) transporter complex"/>
    <property type="evidence" value="ECO:0007669"/>
    <property type="project" value="TreeGrafter"/>
</dbReference>
<dbReference type="PROSITE" id="PS00211">
    <property type="entry name" value="ABC_TRANSPORTER_1"/>
    <property type="match status" value="1"/>
</dbReference>
<dbReference type="InterPro" id="IPR003439">
    <property type="entry name" value="ABC_transporter-like_ATP-bd"/>
</dbReference>
<dbReference type="Gene3D" id="3.40.50.300">
    <property type="entry name" value="P-loop containing nucleotide triphosphate hydrolases"/>
    <property type="match status" value="2"/>
</dbReference>
<accession>A0A133XUB5</accession>